<dbReference type="PRINTS" id="PR00047">
    <property type="entry name" value="STROIDFINGER"/>
</dbReference>
<keyword evidence="5" id="KW-0238">DNA-binding</keyword>
<sequence>MSNESSGSENKSEPKRSKICSVCNDTSKNFHLNYGAPTCSSCRAFFRRAHRRTVSSELVCQFGNSCQITPETRRNCSKCRFDQCINVGMKVSLVLDEGQKQERFRRSLRKKQGDQPKLSTLSRSSSFKEPSSSVSSSEDRADDDEDGSGNNSLMNDGFTVTSHGFYCPDLGSRGVERIFPAQTLWPKGPADRNLHELWGKLIQEVKINPIFEAGLVQFHLAGVALSEVTFFKHMATLRQVFLEFALNAYWMLDQHHTLLNQMIAKQSRVFLLCILAKYFTADYGSHQIAWLTLGRHSVAVPLVTLAQWKGSVRIFQNESFSQRFQVLAIQLKNFCKFPQSLPELAWSCLNVHAMHPYKASLDQLGAFEFLDDLPSPQLSIMGSTTLTLNERDWIKSHLKLIRTSIAKIPFEGYKGTPMELKSAWHLMGIWSQRTLLILQQFDMFRELSLQDQVVIWETSFIPFYSVICSKVVSLDLLVDQLQFQAATLDRPHLLELCAPMRLEEIKSPNVKEFSVKSPFLSQEAARRMDQIHMDMEIFIKDDLAFALSLLSTLFLSATRKIPITQMGRQGFAFQNLLAKLLCERAGDNLVIESSFYQNINELADLIQSAAL</sequence>
<dbReference type="Proteomes" id="UP000318571">
    <property type="component" value="Chromosome 6"/>
</dbReference>
<dbReference type="GO" id="GO:0030154">
    <property type="term" value="P:cell differentiation"/>
    <property type="evidence" value="ECO:0007669"/>
    <property type="project" value="TreeGrafter"/>
</dbReference>
<evidence type="ECO:0000259" key="10">
    <source>
        <dbReference type="PROSITE" id="PS51030"/>
    </source>
</evidence>
<feature type="region of interest" description="Disordered" evidence="9">
    <location>
        <begin position="106"/>
        <end position="153"/>
    </location>
</feature>
<dbReference type="PROSITE" id="PS00031">
    <property type="entry name" value="NUCLEAR_REC_DBD_1"/>
    <property type="match status" value="1"/>
</dbReference>
<dbReference type="InterPro" id="IPR050234">
    <property type="entry name" value="Nuclear_hormone_rcpt_NR1"/>
</dbReference>
<keyword evidence="12" id="KW-1185">Reference proteome</keyword>
<feature type="domain" description="Nuclear receptor" evidence="10">
    <location>
        <begin position="17"/>
        <end position="96"/>
    </location>
</feature>
<gene>
    <name evidence="11" type="ORF">TCAL_08104</name>
</gene>
<dbReference type="SUPFAM" id="SSF57716">
    <property type="entry name" value="Glucocorticoid receptor-like (DNA-binding domain)"/>
    <property type="match status" value="1"/>
</dbReference>
<accession>A0A553PQ28</accession>
<keyword evidence="8" id="KW-0539">Nucleus</keyword>
<dbReference type="GO" id="GO:0008270">
    <property type="term" value="F:zinc ion binding"/>
    <property type="evidence" value="ECO:0007669"/>
    <property type="project" value="UniProtKB-KW"/>
</dbReference>
<dbReference type="STRING" id="6832.A0A553PQ28"/>
<evidence type="ECO:0000313" key="12">
    <source>
        <dbReference type="Proteomes" id="UP000318571"/>
    </source>
</evidence>
<protein>
    <recommendedName>
        <fullName evidence="10">Nuclear receptor domain-containing protein</fullName>
    </recommendedName>
</protein>
<name>A0A553PQ28_TIGCA</name>
<feature type="compositionally biased region" description="Low complexity" evidence="9">
    <location>
        <begin position="122"/>
        <end position="136"/>
    </location>
</feature>
<dbReference type="GO" id="GO:0045944">
    <property type="term" value="P:positive regulation of transcription by RNA polymerase II"/>
    <property type="evidence" value="ECO:0007669"/>
    <property type="project" value="TreeGrafter"/>
</dbReference>
<keyword evidence="3" id="KW-0862">Zinc</keyword>
<dbReference type="PANTHER" id="PTHR24082">
    <property type="entry name" value="NUCLEAR HORMONE RECEPTOR"/>
    <property type="match status" value="1"/>
</dbReference>
<evidence type="ECO:0000256" key="2">
    <source>
        <dbReference type="ARBA" id="ARBA00022771"/>
    </source>
</evidence>
<evidence type="ECO:0000256" key="8">
    <source>
        <dbReference type="ARBA" id="ARBA00023242"/>
    </source>
</evidence>
<dbReference type="PANTHER" id="PTHR24082:SF283">
    <property type="entry name" value="NUCLEAR HORMONE RECEPTOR HR96"/>
    <property type="match status" value="1"/>
</dbReference>
<dbReference type="InterPro" id="IPR013088">
    <property type="entry name" value="Znf_NHR/GATA"/>
</dbReference>
<dbReference type="GO" id="GO:0000978">
    <property type="term" value="F:RNA polymerase II cis-regulatory region sequence-specific DNA binding"/>
    <property type="evidence" value="ECO:0007669"/>
    <property type="project" value="TreeGrafter"/>
</dbReference>
<dbReference type="Gene3D" id="3.30.50.10">
    <property type="entry name" value="Erythroid Transcription Factor GATA-1, subunit A"/>
    <property type="match status" value="1"/>
</dbReference>
<evidence type="ECO:0000313" key="11">
    <source>
        <dbReference type="EMBL" id="TRY79761.1"/>
    </source>
</evidence>
<evidence type="ECO:0000256" key="5">
    <source>
        <dbReference type="ARBA" id="ARBA00023125"/>
    </source>
</evidence>
<keyword evidence="1" id="KW-0479">Metal-binding</keyword>
<evidence type="ECO:0000256" key="1">
    <source>
        <dbReference type="ARBA" id="ARBA00022723"/>
    </source>
</evidence>
<keyword evidence="2" id="KW-0863">Zinc-finger</keyword>
<evidence type="ECO:0000256" key="6">
    <source>
        <dbReference type="ARBA" id="ARBA00023163"/>
    </source>
</evidence>
<evidence type="ECO:0000256" key="9">
    <source>
        <dbReference type="SAM" id="MobiDB-lite"/>
    </source>
</evidence>
<keyword evidence="7" id="KW-0675">Receptor</keyword>
<keyword evidence="4" id="KW-0805">Transcription regulation</keyword>
<dbReference type="InterPro" id="IPR001628">
    <property type="entry name" value="Znf_hrmn_rcpt"/>
</dbReference>
<dbReference type="GO" id="GO:0000122">
    <property type="term" value="P:negative regulation of transcription by RNA polymerase II"/>
    <property type="evidence" value="ECO:0007669"/>
    <property type="project" value="TreeGrafter"/>
</dbReference>
<comment type="caution">
    <text evidence="11">The sequence shown here is derived from an EMBL/GenBank/DDBJ whole genome shotgun (WGS) entry which is preliminary data.</text>
</comment>
<dbReference type="AlphaFoldDB" id="A0A553PQ28"/>
<dbReference type="GO" id="GO:0004879">
    <property type="term" value="F:nuclear receptor activity"/>
    <property type="evidence" value="ECO:0007669"/>
    <property type="project" value="TreeGrafter"/>
</dbReference>
<evidence type="ECO:0000256" key="7">
    <source>
        <dbReference type="ARBA" id="ARBA00023170"/>
    </source>
</evidence>
<organism evidence="11 12">
    <name type="scientific">Tigriopus californicus</name>
    <name type="common">Marine copepod</name>
    <dbReference type="NCBI Taxonomy" id="6832"/>
    <lineage>
        <taxon>Eukaryota</taxon>
        <taxon>Metazoa</taxon>
        <taxon>Ecdysozoa</taxon>
        <taxon>Arthropoda</taxon>
        <taxon>Crustacea</taxon>
        <taxon>Multicrustacea</taxon>
        <taxon>Hexanauplia</taxon>
        <taxon>Copepoda</taxon>
        <taxon>Harpacticoida</taxon>
        <taxon>Harpacticidae</taxon>
        <taxon>Tigriopus</taxon>
    </lineage>
</organism>
<proteinExistence type="predicted"/>
<evidence type="ECO:0000256" key="4">
    <source>
        <dbReference type="ARBA" id="ARBA00023015"/>
    </source>
</evidence>
<dbReference type="Pfam" id="PF00105">
    <property type="entry name" value="zf-C4"/>
    <property type="match status" value="1"/>
</dbReference>
<dbReference type="SMART" id="SM00399">
    <property type="entry name" value="ZnF_C4"/>
    <property type="match status" value="1"/>
</dbReference>
<reference evidence="11 12" key="1">
    <citation type="journal article" date="2018" name="Nat. Ecol. Evol.">
        <title>Genomic signatures of mitonuclear coevolution across populations of Tigriopus californicus.</title>
        <authorList>
            <person name="Barreto F.S."/>
            <person name="Watson E.T."/>
            <person name="Lima T.G."/>
            <person name="Willett C.S."/>
            <person name="Edmands S."/>
            <person name="Li W."/>
            <person name="Burton R.S."/>
        </authorList>
    </citation>
    <scope>NUCLEOTIDE SEQUENCE [LARGE SCALE GENOMIC DNA]</scope>
    <source>
        <strain evidence="11 12">San Diego</strain>
    </source>
</reference>
<dbReference type="EMBL" id="VCGU01000002">
    <property type="protein sequence ID" value="TRY79761.1"/>
    <property type="molecule type" value="Genomic_DNA"/>
</dbReference>
<keyword evidence="6" id="KW-0804">Transcription</keyword>
<dbReference type="PROSITE" id="PS51030">
    <property type="entry name" value="NUCLEAR_REC_DBD_2"/>
    <property type="match status" value="1"/>
</dbReference>
<evidence type="ECO:0000256" key="3">
    <source>
        <dbReference type="ARBA" id="ARBA00022833"/>
    </source>
</evidence>